<reference evidence="2 3" key="1">
    <citation type="submission" date="2017-09" db="EMBL/GenBank/DDBJ databases">
        <title>Depth-based differentiation of microbial function through sediment-hosted aquifers and enrichment of novel symbionts in the deep terrestrial subsurface.</title>
        <authorList>
            <person name="Probst A.J."/>
            <person name="Ladd B."/>
            <person name="Jarett J.K."/>
            <person name="Geller-Mcgrath D.E."/>
            <person name="Sieber C.M."/>
            <person name="Emerson J.B."/>
            <person name="Anantharaman K."/>
            <person name="Thomas B.C."/>
            <person name="Malmstrom R."/>
            <person name="Stieglmeier M."/>
            <person name="Klingl A."/>
            <person name="Woyke T."/>
            <person name="Ryan C.M."/>
            <person name="Banfield J.F."/>
        </authorList>
    </citation>
    <scope>NUCLEOTIDE SEQUENCE [LARGE SCALE GENOMIC DNA]</scope>
    <source>
        <strain evidence="2">CG22_combo_CG10-13_8_21_14_all_36_13</strain>
    </source>
</reference>
<evidence type="ECO:0000313" key="3">
    <source>
        <dbReference type="Proteomes" id="UP000231143"/>
    </source>
</evidence>
<comment type="caution">
    <text evidence="2">The sequence shown here is derived from an EMBL/GenBank/DDBJ whole genome shotgun (WGS) entry which is preliminary data.</text>
</comment>
<proteinExistence type="predicted"/>
<keyword evidence="1" id="KW-0812">Transmembrane</keyword>
<keyword evidence="1" id="KW-0472">Membrane</keyword>
<sequence length="71" mass="8500">MGYKMRHWILWFLVGCVLMLLVNPLYRFMHMSDGGKTAFIFLFSVPLFLIVFPTFVSDWVETWWHKKRAGS</sequence>
<protein>
    <submittedName>
        <fullName evidence="2">Uncharacterized protein</fullName>
    </submittedName>
</protein>
<name>A0A2H0DXV8_9BACT</name>
<feature type="transmembrane region" description="Helical" evidence="1">
    <location>
        <begin position="38"/>
        <end position="56"/>
    </location>
</feature>
<evidence type="ECO:0000313" key="2">
    <source>
        <dbReference type="EMBL" id="PIP86997.1"/>
    </source>
</evidence>
<organism evidence="2 3">
    <name type="scientific">Candidatus Campbellbacteria bacterium CG22_combo_CG10-13_8_21_14_all_36_13</name>
    <dbReference type="NCBI Taxonomy" id="1974529"/>
    <lineage>
        <taxon>Bacteria</taxon>
        <taxon>Candidatus Campbelliibacteriota</taxon>
    </lineage>
</organism>
<evidence type="ECO:0000256" key="1">
    <source>
        <dbReference type="SAM" id="Phobius"/>
    </source>
</evidence>
<dbReference type="EMBL" id="PCTT01000035">
    <property type="protein sequence ID" value="PIP86997.1"/>
    <property type="molecule type" value="Genomic_DNA"/>
</dbReference>
<dbReference type="AlphaFoldDB" id="A0A2H0DXV8"/>
<accession>A0A2H0DXV8</accession>
<feature type="transmembrane region" description="Helical" evidence="1">
    <location>
        <begin position="6"/>
        <end position="26"/>
    </location>
</feature>
<dbReference type="Proteomes" id="UP000231143">
    <property type="component" value="Unassembled WGS sequence"/>
</dbReference>
<keyword evidence="1" id="KW-1133">Transmembrane helix</keyword>
<gene>
    <name evidence="2" type="ORF">COW81_02695</name>
</gene>